<accession>A0AAW9RRH3</accession>
<dbReference type="Proteomes" id="UP001403385">
    <property type="component" value="Unassembled WGS sequence"/>
</dbReference>
<dbReference type="Pfam" id="PF01734">
    <property type="entry name" value="Patatin"/>
    <property type="match status" value="1"/>
</dbReference>
<evidence type="ECO:0000256" key="1">
    <source>
        <dbReference type="ARBA" id="ARBA00022801"/>
    </source>
</evidence>
<dbReference type="InterPro" id="IPR002641">
    <property type="entry name" value="PNPLA_dom"/>
</dbReference>
<protein>
    <submittedName>
        <fullName evidence="6">Patatin-like phospholipase family protein</fullName>
    </submittedName>
</protein>
<dbReference type="PANTHER" id="PTHR14226">
    <property type="entry name" value="NEUROPATHY TARGET ESTERASE/SWISS CHEESE D.MELANOGASTER"/>
    <property type="match status" value="1"/>
</dbReference>
<dbReference type="PANTHER" id="PTHR14226:SF29">
    <property type="entry name" value="NEUROPATHY TARGET ESTERASE SWS"/>
    <property type="match status" value="1"/>
</dbReference>
<evidence type="ECO:0000313" key="7">
    <source>
        <dbReference type="Proteomes" id="UP001403385"/>
    </source>
</evidence>
<dbReference type="GO" id="GO:0016787">
    <property type="term" value="F:hydrolase activity"/>
    <property type="evidence" value="ECO:0007669"/>
    <property type="project" value="UniProtKB-UniRule"/>
</dbReference>
<dbReference type="PROSITE" id="PS51635">
    <property type="entry name" value="PNPLA"/>
    <property type="match status" value="1"/>
</dbReference>
<evidence type="ECO:0000259" key="5">
    <source>
        <dbReference type="PROSITE" id="PS51635"/>
    </source>
</evidence>
<reference evidence="6 7" key="1">
    <citation type="submission" date="2024-04" db="EMBL/GenBank/DDBJ databases">
        <title>Novel genus in family Flammeovirgaceae.</title>
        <authorList>
            <person name="Nguyen T.H."/>
            <person name="Vuong T.Q."/>
            <person name="Le H."/>
            <person name="Kim S.-G."/>
        </authorList>
    </citation>
    <scope>NUCLEOTIDE SEQUENCE [LARGE SCALE GENOMIC DNA]</scope>
    <source>
        <strain evidence="6 7">JCM 23209</strain>
    </source>
</reference>
<dbReference type="EMBL" id="JBDKWZ010000003">
    <property type="protein sequence ID" value="MEN7547512.1"/>
    <property type="molecule type" value="Genomic_DNA"/>
</dbReference>
<proteinExistence type="predicted"/>
<evidence type="ECO:0000313" key="6">
    <source>
        <dbReference type="EMBL" id="MEN7547512.1"/>
    </source>
</evidence>
<sequence>MGDKPSIGIVLSGGAARGLLHIGVLKALEVYDISPTHISGSSMGAIVGALYAAGISPEEMLEIASTKSFINFFNFHWKGGGILQHRFLEKLLKEKIPHNTFSQLAKKLYICTTNLSKECYEVFSEGEICKPVIASASIPVLFKPVKIHTDYHVDGGLLNNLPAQPLNDCNVLIGVNAVNYSGQMTYLHTRTVLAQVFNLVIKQNMQPNLKKCDEIIAPTFEKINDLMDFSKAKELYEIGYKEGKRLAMALNAKK</sequence>
<dbReference type="CDD" id="cd07205">
    <property type="entry name" value="Pat_PNPLA6_PNPLA7_NTE1_like"/>
    <property type="match status" value="1"/>
</dbReference>
<gene>
    <name evidence="6" type="ORF">AAG747_06315</name>
</gene>
<evidence type="ECO:0000256" key="3">
    <source>
        <dbReference type="ARBA" id="ARBA00023098"/>
    </source>
</evidence>
<evidence type="ECO:0000256" key="2">
    <source>
        <dbReference type="ARBA" id="ARBA00022963"/>
    </source>
</evidence>
<evidence type="ECO:0000256" key="4">
    <source>
        <dbReference type="PROSITE-ProRule" id="PRU01161"/>
    </source>
</evidence>
<keyword evidence="7" id="KW-1185">Reference proteome</keyword>
<organism evidence="6 7">
    <name type="scientific">Rapidithrix thailandica</name>
    <dbReference type="NCBI Taxonomy" id="413964"/>
    <lineage>
        <taxon>Bacteria</taxon>
        <taxon>Pseudomonadati</taxon>
        <taxon>Bacteroidota</taxon>
        <taxon>Cytophagia</taxon>
        <taxon>Cytophagales</taxon>
        <taxon>Flammeovirgaceae</taxon>
        <taxon>Rapidithrix</taxon>
    </lineage>
</organism>
<dbReference type="InterPro" id="IPR050301">
    <property type="entry name" value="NTE"/>
</dbReference>
<name>A0AAW9RRH3_9BACT</name>
<dbReference type="SUPFAM" id="SSF52151">
    <property type="entry name" value="FabD/lysophospholipase-like"/>
    <property type="match status" value="1"/>
</dbReference>
<keyword evidence="1 4" id="KW-0378">Hydrolase</keyword>
<feature type="active site" description="Proton acceptor" evidence="4">
    <location>
        <position position="154"/>
    </location>
</feature>
<feature type="short sequence motif" description="DGA/G" evidence="4">
    <location>
        <begin position="154"/>
        <end position="156"/>
    </location>
</feature>
<keyword evidence="3 4" id="KW-0443">Lipid metabolism</keyword>
<comment type="caution">
    <text evidence="4">Lacks conserved residue(s) required for the propagation of feature annotation.</text>
</comment>
<dbReference type="RefSeq" id="WP_346820300.1">
    <property type="nucleotide sequence ID" value="NZ_JBDKWZ010000003.1"/>
</dbReference>
<dbReference type="Gene3D" id="3.40.1090.10">
    <property type="entry name" value="Cytosolic phospholipase A2 catalytic domain"/>
    <property type="match status" value="1"/>
</dbReference>
<dbReference type="AlphaFoldDB" id="A0AAW9RRH3"/>
<dbReference type="InterPro" id="IPR016035">
    <property type="entry name" value="Acyl_Trfase/lysoPLipase"/>
</dbReference>
<keyword evidence="2 4" id="KW-0442">Lipid degradation</keyword>
<feature type="short sequence motif" description="GXSXG" evidence="4">
    <location>
        <begin position="40"/>
        <end position="44"/>
    </location>
</feature>
<feature type="domain" description="PNPLA" evidence="5">
    <location>
        <begin position="9"/>
        <end position="167"/>
    </location>
</feature>
<comment type="caution">
    <text evidence="6">The sequence shown here is derived from an EMBL/GenBank/DDBJ whole genome shotgun (WGS) entry which is preliminary data.</text>
</comment>
<feature type="active site" description="Nucleophile" evidence="4">
    <location>
        <position position="42"/>
    </location>
</feature>
<dbReference type="GO" id="GO:0016042">
    <property type="term" value="P:lipid catabolic process"/>
    <property type="evidence" value="ECO:0007669"/>
    <property type="project" value="UniProtKB-UniRule"/>
</dbReference>